<feature type="non-terminal residue" evidence="2">
    <location>
        <position position="1"/>
    </location>
</feature>
<feature type="region of interest" description="Disordered" evidence="1">
    <location>
        <begin position="488"/>
        <end position="509"/>
    </location>
</feature>
<keyword evidence="3" id="KW-1185">Reference proteome</keyword>
<dbReference type="PANTHER" id="PTHR35558">
    <property type="entry name" value="SGNH_HYDRO DOMAIN-CONTAINING PROTEIN"/>
    <property type="match status" value="1"/>
</dbReference>
<name>A0AA35L0T5_9SAUR</name>
<organism evidence="2 3">
    <name type="scientific">Podarcis lilfordi</name>
    <name type="common">Lilford's wall lizard</name>
    <dbReference type="NCBI Taxonomy" id="74358"/>
    <lineage>
        <taxon>Eukaryota</taxon>
        <taxon>Metazoa</taxon>
        <taxon>Chordata</taxon>
        <taxon>Craniata</taxon>
        <taxon>Vertebrata</taxon>
        <taxon>Euteleostomi</taxon>
        <taxon>Lepidosauria</taxon>
        <taxon>Squamata</taxon>
        <taxon>Bifurcata</taxon>
        <taxon>Unidentata</taxon>
        <taxon>Episquamata</taxon>
        <taxon>Laterata</taxon>
        <taxon>Lacertibaenia</taxon>
        <taxon>Lacertidae</taxon>
        <taxon>Podarcis</taxon>
    </lineage>
</organism>
<feature type="compositionally biased region" description="Low complexity" evidence="1">
    <location>
        <begin position="220"/>
        <end position="230"/>
    </location>
</feature>
<evidence type="ECO:0000313" key="3">
    <source>
        <dbReference type="Proteomes" id="UP001178461"/>
    </source>
</evidence>
<evidence type="ECO:0000313" key="2">
    <source>
        <dbReference type="EMBL" id="CAI5787064.1"/>
    </source>
</evidence>
<feature type="compositionally biased region" description="Basic residues" evidence="1">
    <location>
        <begin position="122"/>
        <end position="136"/>
    </location>
</feature>
<gene>
    <name evidence="2" type="ORF">PODLI_1B010061</name>
</gene>
<protein>
    <recommendedName>
        <fullName evidence="4">C3H1-type domain-containing protein</fullName>
    </recommendedName>
</protein>
<feature type="compositionally biased region" description="Basic residues" evidence="1">
    <location>
        <begin position="198"/>
        <end position="214"/>
    </location>
</feature>
<dbReference type="PANTHER" id="PTHR35558:SF1">
    <property type="entry name" value="ENDONUCLEASE_EXONUCLEASE_PHOSPHATASE DOMAIN-CONTAINING PROTEIN"/>
    <property type="match status" value="1"/>
</dbReference>
<reference evidence="2" key="1">
    <citation type="submission" date="2022-12" db="EMBL/GenBank/DDBJ databases">
        <authorList>
            <person name="Alioto T."/>
            <person name="Alioto T."/>
            <person name="Gomez Garrido J."/>
        </authorList>
    </citation>
    <scope>NUCLEOTIDE SEQUENCE</scope>
</reference>
<feature type="compositionally biased region" description="Low complexity" evidence="1">
    <location>
        <begin position="82"/>
        <end position="104"/>
    </location>
</feature>
<dbReference type="AlphaFoldDB" id="A0AA35L0T5"/>
<feature type="region of interest" description="Disordered" evidence="1">
    <location>
        <begin position="1"/>
        <end position="39"/>
    </location>
</feature>
<dbReference type="Proteomes" id="UP001178461">
    <property type="component" value="Chromosome 11"/>
</dbReference>
<feature type="compositionally biased region" description="Low complexity" evidence="1">
    <location>
        <begin position="164"/>
        <end position="178"/>
    </location>
</feature>
<accession>A0AA35L0T5</accession>
<evidence type="ECO:0008006" key="4">
    <source>
        <dbReference type="Google" id="ProtNLM"/>
    </source>
</evidence>
<feature type="region of interest" description="Disordered" evidence="1">
    <location>
        <begin position="69"/>
        <end position="232"/>
    </location>
</feature>
<sequence length="509" mass="55417">GMAPKKVAARPGPAAASKRPIRGPSQALHSPTPSQPVGRVQSLVASMAGDPAALSRFAAEMDGFLQHCSTQPFASGRPPPSAMMSSPVSPSSSEDGRDGSSSGRLIVDPQLAQSPDLPAVRGHSRRSGRSTRRASGRRGPSAASTRRRTPAQPPAEVASGSGLSPVVSPQSVPVPSQPNLDSESSIEDSLPVPARKSSGGKRRHRRSSQKHAKWRKDDTSSSYTGMSSSSSDEEACNSMELYWGFGESASGLPRWAWERRANTHRAKYEAVQECRDSVLVPDVKISTNSARDIIPGSHLSAKLRSRILNGRYVDMFKLVPPSEEQEKGSSSSKKRPGASTEDRTFEHWLDCFQVFAGVVTAAYPWRFLHLIVYLSIVCSAFTKAGEKAVIKYDENFRRRAARIPSARWDRKDLDVWSTHVAPLIDKKVPEQQKSRTLAFRAGRRLLCWDFNKSSCQRQMCKYAHMCKKCNGLHSASSCFGGWRPFRGGRGASHQPPKSAPLPSTSGTGK</sequence>
<proteinExistence type="predicted"/>
<evidence type="ECO:0000256" key="1">
    <source>
        <dbReference type="SAM" id="MobiDB-lite"/>
    </source>
</evidence>
<dbReference type="EMBL" id="OX395136">
    <property type="protein sequence ID" value="CAI5787064.1"/>
    <property type="molecule type" value="Genomic_DNA"/>
</dbReference>